<dbReference type="InterPro" id="IPR051092">
    <property type="entry name" value="FYVE_RhoGEF_PH"/>
</dbReference>
<dbReference type="PROSITE" id="PS50021">
    <property type="entry name" value="CH"/>
    <property type="match status" value="1"/>
</dbReference>
<organism evidence="4 5">
    <name type="scientific">Dictyostelium purpureum</name>
    <name type="common">Slime mold</name>
    <dbReference type="NCBI Taxonomy" id="5786"/>
    <lineage>
        <taxon>Eukaryota</taxon>
        <taxon>Amoebozoa</taxon>
        <taxon>Evosea</taxon>
        <taxon>Eumycetozoa</taxon>
        <taxon>Dictyostelia</taxon>
        <taxon>Dictyosteliales</taxon>
        <taxon>Dictyosteliaceae</taxon>
        <taxon>Dictyostelium</taxon>
    </lineage>
</organism>
<dbReference type="PROSITE" id="PS50096">
    <property type="entry name" value="IQ"/>
    <property type="match status" value="1"/>
</dbReference>
<dbReference type="KEGG" id="dpp:DICPUDRAFT_51654"/>
<dbReference type="InterPro" id="IPR000219">
    <property type="entry name" value="DH_dom"/>
</dbReference>
<dbReference type="Pfam" id="PF00307">
    <property type="entry name" value="CH"/>
    <property type="match status" value="1"/>
</dbReference>
<evidence type="ECO:0000259" key="2">
    <source>
        <dbReference type="PROSITE" id="PS50010"/>
    </source>
</evidence>
<feature type="compositionally biased region" description="Polar residues" evidence="1">
    <location>
        <begin position="758"/>
        <end position="772"/>
    </location>
</feature>
<dbReference type="FunCoup" id="F1A4T1">
    <property type="interactions" value="11"/>
</dbReference>
<dbReference type="Gene3D" id="1.20.900.10">
    <property type="entry name" value="Dbl homology (DH) domain"/>
    <property type="match status" value="1"/>
</dbReference>
<feature type="compositionally biased region" description="Basic and acidic residues" evidence="1">
    <location>
        <begin position="597"/>
        <end position="606"/>
    </location>
</feature>
<dbReference type="AlphaFoldDB" id="F1A4T1"/>
<feature type="compositionally biased region" description="Polar residues" evidence="1">
    <location>
        <begin position="927"/>
        <end position="939"/>
    </location>
</feature>
<evidence type="ECO:0000256" key="1">
    <source>
        <dbReference type="SAM" id="MobiDB-lite"/>
    </source>
</evidence>
<feature type="domain" description="Calponin-homology (CH)" evidence="3">
    <location>
        <begin position="46"/>
        <end position="159"/>
    </location>
</feature>
<dbReference type="PROSITE" id="PS50010">
    <property type="entry name" value="DH_2"/>
    <property type="match status" value="1"/>
</dbReference>
<feature type="compositionally biased region" description="Low complexity" evidence="1">
    <location>
        <begin position="710"/>
        <end position="727"/>
    </location>
</feature>
<dbReference type="Gene3D" id="1.10.418.10">
    <property type="entry name" value="Calponin-like domain"/>
    <property type="match status" value="1"/>
</dbReference>
<dbReference type="InterPro" id="IPR035899">
    <property type="entry name" value="DBL_dom_sf"/>
</dbReference>
<dbReference type="SUPFAM" id="SSF47576">
    <property type="entry name" value="Calponin-homology domain, CH-domain"/>
    <property type="match status" value="1"/>
</dbReference>
<dbReference type="OMA" id="IPKIHTG"/>
<accession>F1A4T1</accession>
<dbReference type="InterPro" id="IPR036872">
    <property type="entry name" value="CH_dom_sf"/>
</dbReference>
<dbReference type="CDD" id="cd00014">
    <property type="entry name" value="CH_SF"/>
    <property type="match status" value="1"/>
</dbReference>
<proteinExistence type="predicted"/>
<evidence type="ECO:0000259" key="3">
    <source>
        <dbReference type="PROSITE" id="PS50021"/>
    </source>
</evidence>
<feature type="compositionally biased region" description="Basic and acidic residues" evidence="1">
    <location>
        <begin position="940"/>
        <end position="964"/>
    </location>
</feature>
<feature type="compositionally biased region" description="Low complexity" evidence="1">
    <location>
        <begin position="214"/>
        <end position="245"/>
    </location>
</feature>
<reference evidence="5" key="1">
    <citation type="journal article" date="2011" name="Genome Biol.">
        <title>Comparative genomics of the social amoebae Dictyostelium discoideum and Dictyostelium purpureum.</title>
        <authorList>
            <consortium name="US DOE Joint Genome Institute (JGI-PGF)"/>
            <person name="Sucgang R."/>
            <person name="Kuo A."/>
            <person name="Tian X."/>
            <person name="Salerno W."/>
            <person name="Parikh A."/>
            <person name="Feasley C.L."/>
            <person name="Dalin E."/>
            <person name="Tu H."/>
            <person name="Huang E."/>
            <person name="Barry K."/>
            <person name="Lindquist E."/>
            <person name="Shapiro H."/>
            <person name="Bruce D."/>
            <person name="Schmutz J."/>
            <person name="Salamov A."/>
            <person name="Fey P."/>
            <person name="Gaudet P."/>
            <person name="Anjard C."/>
            <person name="Babu M.M."/>
            <person name="Basu S."/>
            <person name="Bushmanova Y."/>
            <person name="van der Wel H."/>
            <person name="Katoh-Kurasawa M."/>
            <person name="Dinh C."/>
            <person name="Coutinho P.M."/>
            <person name="Saito T."/>
            <person name="Elias M."/>
            <person name="Schaap P."/>
            <person name="Kay R.R."/>
            <person name="Henrissat B."/>
            <person name="Eichinger L."/>
            <person name="Rivero F."/>
            <person name="Putnam N.H."/>
            <person name="West C.M."/>
            <person name="Loomis W.F."/>
            <person name="Chisholm R.L."/>
            <person name="Shaulsky G."/>
            <person name="Strassmann J.E."/>
            <person name="Queller D.C."/>
            <person name="Kuspa A."/>
            <person name="Grigoriev I.V."/>
        </authorList>
    </citation>
    <scope>NUCLEOTIDE SEQUENCE [LARGE SCALE GENOMIC DNA]</scope>
    <source>
        <strain evidence="5">QSDP1</strain>
    </source>
</reference>
<dbReference type="CDD" id="cd00160">
    <property type="entry name" value="RhoGEF"/>
    <property type="match status" value="1"/>
</dbReference>
<dbReference type="SUPFAM" id="SSF48065">
    <property type="entry name" value="DBL homology domain (DH-domain)"/>
    <property type="match status" value="1"/>
</dbReference>
<dbReference type="Proteomes" id="UP000001064">
    <property type="component" value="Unassembled WGS sequence"/>
</dbReference>
<dbReference type="InterPro" id="IPR001715">
    <property type="entry name" value="CH_dom"/>
</dbReference>
<evidence type="ECO:0000313" key="4">
    <source>
        <dbReference type="EMBL" id="EGC28800.1"/>
    </source>
</evidence>
<name>F1A4T1_DICPU</name>
<dbReference type="InParanoid" id="F1A4T1"/>
<dbReference type="SUPFAM" id="SSF50729">
    <property type="entry name" value="PH domain-like"/>
    <property type="match status" value="1"/>
</dbReference>
<dbReference type="PANTHER" id="PTHR12673:SF124">
    <property type="entry name" value="PLECKSTRIN DOMAIN-CONTAINING PROTEIN"/>
    <property type="match status" value="1"/>
</dbReference>
<feature type="compositionally biased region" description="Low complexity" evidence="1">
    <location>
        <begin position="1002"/>
        <end position="1025"/>
    </location>
</feature>
<dbReference type="GO" id="GO:0005737">
    <property type="term" value="C:cytoplasm"/>
    <property type="evidence" value="ECO:0000318"/>
    <property type="project" value="GO_Central"/>
</dbReference>
<gene>
    <name evidence="4" type="ORF">DICPUDRAFT_51654</name>
</gene>
<feature type="compositionally biased region" description="Low complexity" evidence="1">
    <location>
        <begin position="742"/>
        <end position="757"/>
    </location>
</feature>
<protein>
    <recommendedName>
        <fullName evidence="6">Pleckstrin domain-containing protein</fullName>
    </recommendedName>
</protein>
<dbReference type="GeneID" id="10507206"/>
<dbReference type="GO" id="GO:0005085">
    <property type="term" value="F:guanyl-nucleotide exchange factor activity"/>
    <property type="evidence" value="ECO:0000318"/>
    <property type="project" value="GO_Central"/>
</dbReference>
<feature type="compositionally biased region" description="Low complexity" evidence="1">
    <location>
        <begin position="618"/>
        <end position="679"/>
    </location>
</feature>
<feature type="region of interest" description="Disordered" evidence="1">
    <location>
        <begin position="595"/>
        <end position="797"/>
    </location>
</feature>
<feature type="compositionally biased region" description="Polar residues" evidence="1">
    <location>
        <begin position="779"/>
        <end position="797"/>
    </location>
</feature>
<dbReference type="STRING" id="5786.F1A4T1"/>
<feature type="compositionally biased region" description="Low complexity" evidence="1">
    <location>
        <begin position="907"/>
        <end position="918"/>
    </location>
</feature>
<feature type="region of interest" description="Disordered" evidence="1">
    <location>
        <begin position="896"/>
        <end position="1033"/>
    </location>
</feature>
<evidence type="ECO:0000313" key="5">
    <source>
        <dbReference type="Proteomes" id="UP000001064"/>
    </source>
</evidence>
<dbReference type="eggNOG" id="KOG2046">
    <property type="taxonomic scope" value="Eukaryota"/>
</dbReference>
<dbReference type="Gene3D" id="2.30.29.30">
    <property type="entry name" value="Pleckstrin-homology domain (PH domain)/Phosphotyrosine-binding domain (PTB)"/>
    <property type="match status" value="1"/>
</dbReference>
<feature type="region of interest" description="Disordered" evidence="1">
    <location>
        <begin position="213"/>
        <end position="253"/>
    </location>
</feature>
<keyword evidence="5" id="KW-1185">Reference proteome</keyword>
<dbReference type="SMART" id="SM00033">
    <property type="entry name" value="CH"/>
    <property type="match status" value="1"/>
</dbReference>
<dbReference type="EMBL" id="GL871541">
    <property type="protein sequence ID" value="EGC28800.1"/>
    <property type="molecule type" value="Genomic_DNA"/>
</dbReference>
<feature type="compositionally biased region" description="Polar residues" evidence="1">
    <location>
        <begin position="687"/>
        <end position="701"/>
    </location>
</feature>
<dbReference type="RefSeq" id="XP_003294673.1">
    <property type="nucleotide sequence ID" value="XM_003294625.1"/>
</dbReference>
<sequence length="1033" mass="114526">MEQKQQQQQQPQNDQITINNLTNSLRRSNINSVNAGTIVQSCLSFLLRSLSIKRWIEKILNESLGNDDEDSDLLLFGKLMNGVILCKLMSTLKSNSIPKIHTGDTILNFKIRENLCFYIQALDDVGISRHFQFQIADLIEKKNLLKVLESLEVLADDCTDFEKPIEFSDEESLKIHFTEKQISDTEALLKKLNVTSVKRQALKKLTGAEPKRFTTSLTSSGSSLSSSGSANNRLSNSGTSTTSSGSSGGQSVGSRLFQSRIVSTPANNKPRAPLSVAQILDKAKPYEKKWIRIQSLVRGHLARRAYLKRVRYAAYRHNIVKELLATEKVYIENLEHLLSHYFNPMREESSKLNIKMDHFGLLISNLEVIINYNKNLLDIIKPKVDNWSHSQTIGDVFEQFTLYLKVYTQYVKEYSIFFETINNLRKNNSKFEAFIVEKEYSDNYKTVGTYLILPIQRIPRYTLLLTDLVKNTWADHLDYTNLTLSLKKMQEVALYVNEKKREAENIAKVTEIQNNFIGKFENLAEPHRRFVFEGPLTVIGPNGKESHRVFYLFNDVLIGTKPITSGLVKKKVNLKVKESIRMNLVSIRQTNRNLITSERDNKEKNNDSVASGVPTRISTAPKSSSASSLLSSSSTPSSSSSSLSSSTPNANANSTSTHSQLSSSAPSTQFKPATVKPSAKPAPPPRSQATFNVAMPTSENKPTAALGAASSPSNNTTPNSSPVINSNASKLTIGVKPPSPTPVSSLQSPVSSTTTSTNNTINGKPRASTTATGAIPPINSHNQIKQPTPITASSSSSQERLIIEERMKKQHLTIELIDTFGTCILKLLCSSPKEKEQWIGEIKKVYEDLDNKKIINDDAMKRSQERAGLAKAALSQQYATLRVKGRLCDLSTLKTSLNGEEDGSTPTEGANGANTTATGEREFNIYRRQTLSRRSQNPTKTEENKEQSSKDSSSDQSDTDDKKNTSGSAIATEKSKTGTGWFSSLRKKKKHPSIQDTFGLDTSPITPIDNNTTNNNNSSTTTPSTVILKQDNL</sequence>
<dbReference type="OrthoDB" id="660555at2759"/>
<dbReference type="eggNOG" id="KOG4424">
    <property type="taxonomic scope" value="Eukaryota"/>
</dbReference>
<dbReference type="InterPro" id="IPR011993">
    <property type="entry name" value="PH-like_dom_sf"/>
</dbReference>
<dbReference type="PANTHER" id="PTHR12673">
    <property type="entry name" value="FACIOGENITAL DYSPLASIA PROTEIN"/>
    <property type="match status" value="1"/>
</dbReference>
<dbReference type="SMART" id="SM00233">
    <property type="entry name" value="PH"/>
    <property type="match status" value="1"/>
</dbReference>
<dbReference type="Pfam" id="PF00621">
    <property type="entry name" value="RhoGEF"/>
    <property type="match status" value="1"/>
</dbReference>
<dbReference type="VEuPathDB" id="AmoebaDB:DICPUDRAFT_51654"/>
<feature type="domain" description="DH" evidence="2">
    <location>
        <begin position="315"/>
        <end position="499"/>
    </location>
</feature>
<dbReference type="InterPro" id="IPR001849">
    <property type="entry name" value="PH_domain"/>
</dbReference>
<evidence type="ECO:0008006" key="6">
    <source>
        <dbReference type="Google" id="ProtNLM"/>
    </source>
</evidence>
<dbReference type="SMART" id="SM00325">
    <property type="entry name" value="RhoGEF"/>
    <property type="match status" value="1"/>
</dbReference>